<feature type="transmembrane region" description="Helical" evidence="1">
    <location>
        <begin position="198"/>
        <end position="217"/>
    </location>
</feature>
<gene>
    <name evidence="2" type="ORF">SDC9_31518</name>
</gene>
<keyword evidence="1" id="KW-1133">Transmembrane helix</keyword>
<dbReference type="AlphaFoldDB" id="A0A644V2J3"/>
<organism evidence="2">
    <name type="scientific">bioreactor metagenome</name>
    <dbReference type="NCBI Taxonomy" id="1076179"/>
    <lineage>
        <taxon>unclassified sequences</taxon>
        <taxon>metagenomes</taxon>
        <taxon>ecological metagenomes</taxon>
    </lineage>
</organism>
<sequence>MPDFQCPKCGALLQVKPGTQMATCSFCGTVTYIDRRSALFFYLLPFSIDENAAKGIFKRWTAGPAQAKDLESSAQITNFAKEFFPVFRFRRTVNGKETVFAKPAKGTLLPGMQDLTIPPGNIEIYDANVSTRGADVIQPDIAIDSYLPELTGTPIDQALVYFPIYEIAYTYKGAAYEAVIDGSSGAVYTTSSPTRSSGAYIAVMGLAFTLGLLGGILGIMVNPIFFVLVIAGFFAGKLLAARVVERQKPADAEVKSE</sequence>
<evidence type="ECO:0000256" key="1">
    <source>
        <dbReference type="SAM" id="Phobius"/>
    </source>
</evidence>
<feature type="transmembrane region" description="Helical" evidence="1">
    <location>
        <begin position="223"/>
        <end position="240"/>
    </location>
</feature>
<comment type="caution">
    <text evidence="2">The sequence shown here is derived from an EMBL/GenBank/DDBJ whole genome shotgun (WGS) entry which is preliminary data.</text>
</comment>
<name>A0A644V2J3_9ZZZZ</name>
<evidence type="ECO:0000313" key="2">
    <source>
        <dbReference type="EMBL" id="MPL85549.1"/>
    </source>
</evidence>
<accession>A0A644V2J3</accession>
<reference evidence="2" key="1">
    <citation type="submission" date="2019-08" db="EMBL/GenBank/DDBJ databases">
        <authorList>
            <person name="Kucharzyk K."/>
            <person name="Murdoch R.W."/>
            <person name="Higgins S."/>
            <person name="Loffler F."/>
        </authorList>
    </citation>
    <scope>NUCLEOTIDE SEQUENCE</scope>
</reference>
<keyword evidence="1" id="KW-0472">Membrane</keyword>
<evidence type="ECO:0008006" key="3">
    <source>
        <dbReference type="Google" id="ProtNLM"/>
    </source>
</evidence>
<protein>
    <recommendedName>
        <fullName evidence="3">Zinc ribbon domain-containing protein</fullName>
    </recommendedName>
</protein>
<dbReference type="EMBL" id="VSSQ01000207">
    <property type="protein sequence ID" value="MPL85549.1"/>
    <property type="molecule type" value="Genomic_DNA"/>
</dbReference>
<proteinExistence type="predicted"/>
<keyword evidence="1" id="KW-0812">Transmembrane</keyword>